<evidence type="ECO:0000256" key="6">
    <source>
        <dbReference type="ARBA" id="ARBA00022777"/>
    </source>
</evidence>
<dbReference type="Proteomes" id="UP000011082">
    <property type="component" value="Unassembled WGS sequence"/>
</dbReference>
<dbReference type="STRING" id="993615.L2GM70"/>
<keyword evidence="13" id="KW-1185">Reference proteome</keyword>
<feature type="domain" description="Protein kinase" evidence="11">
    <location>
        <begin position="41"/>
        <end position="317"/>
    </location>
</feature>
<dbReference type="GeneID" id="19881670"/>
<dbReference type="InterPro" id="IPR011009">
    <property type="entry name" value="Kinase-like_dom_sf"/>
</dbReference>
<dbReference type="GO" id="GO:0005634">
    <property type="term" value="C:nucleus"/>
    <property type="evidence" value="ECO:0007669"/>
    <property type="project" value="UniProtKB-SubCell"/>
</dbReference>
<reference evidence="13" key="1">
    <citation type="submission" date="2011-05" db="EMBL/GenBank/DDBJ databases">
        <title>The genome sequence of Vittaforma corneae strain ATCC 50505.</title>
        <authorList>
            <consortium name="The Broad Institute Genome Sequencing Platform"/>
            <person name="Cuomo C."/>
            <person name="Didier E."/>
            <person name="Bowers L."/>
            <person name="Young S.K."/>
            <person name="Zeng Q."/>
            <person name="Gargeya S."/>
            <person name="Fitzgerald M."/>
            <person name="Haas B."/>
            <person name="Abouelleil A."/>
            <person name="Alvarado L."/>
            <person name="Arachchi H.M."/>
            <person name="Berlin A."/>
            <person name="Chapman S.B."/>
            <person name="Gearin G."/>
            <person name="Goldberg J."/>
            <person name="Griggs A."/>
            <person name="Gujja S."/>
            <person name="Hansen M."/>
            <person name="Heiman D."/>
            <person name="Howarth C."/>
            <person name="Larimer J."/>
            <person name="Lui A."/>
            <person name="MacDonald P.J.P."/>
            <person name="McCowen C."/>
            <person name="Montmayeur A."/>
            <person name="Murphy C."/>
            <person name="Neiman D."/>
            <person name="Pearson M."/>
            <person name="Priest M."/>
            <person name="Roberts A."/>
            <person name="Saif S."/>
            <person name="Shea T."/>
            <person name="Sisk P."/>
            <person name="Stolte C."/>
            <person name="Sykes S."/>
            <person name="Wortman J."/>
            <person name="Nusbaum C."/>
            <person name="Birren B."/>
        </authorList>
    </citation>
    <scope>NUCLEOTIDE SEQUENCE [LARGE SCALE GENOMIC DNA]</scope>
    <source>
        <strain evidence="13">ATCC 50505</strain>
    </source>
</reference>
<organism evidence="12 13">
    <name type="scientific">Vittaforma corneae (strain ATCC 50505)</name>
    <name type="common">Microsporidian parasite</name>
    <name type="synonym">Nosema corneum</name>
    <dbReference type="NCBI Taxonomy" id="993615"/>
    <lineage>
        <taxon>Eukaryota</taxon>
        <taxon>Fungi</taxon>
        <taxon>Fungi incertae sedis</taxon>
        <taxon>Microsporidia</taxon>
        <taxon>Nosematidae</taxon>
        <taxon>Vittaforma</taxon>
    </lineage>
</organism>
<protein>
    <submittedName>
        <fullName evidence="12">CMGC/GSK protein kinase</fullName>
    </submittedName>
</protein>
<dbReference type="InterPro" id="IPR008271">
    <property type="entry name" value="Ser/Thr_kinase_AS"/>
</dbReference>
<dbReference type="EMBL" id="JH370136">
    <property type="protein sequence ID" value="ELA41941.1"/>
    <property type="molecule type" value="Genomic_DNA"/>
</dbReference>
<evidence type="ECO:0000256" key="5">
    <source>
        <dbReference type="ARBA" id="ARBA00022741"/>
    </source>
</evidence>
<gene>
    <name evidence="12" type="ORF">VICG_00958</name>
</gene>
<dbReference type="PANTHER" id="PTHR24057:SF0">
    <property type="entry name" value="PROTEIN KINASE SHAGGY-RELATED"/>
    <property type="match status" value="1"/>
</dbReference>
<evidence type="ECO:0000259" key="11">
    <source>
        <dbReference type="PROSITE" id="PS50011"/>
    </source>
</evidence>
<keyword evidence="5 9" id="KW-0547">Nucleotide-binding</keyword>
<feature type="binding site" evidence="9">
    <location>
        <position position="69"/>
    </location>
    <ligand>
        <name>ATP</name>
        <dbReference type="ChEBI" id="CHEBI:30616"/>
    </ligand>
</feature>
<dbReference type="HOGENOM" id="CLU_000288_181_20_1"/>
<dbReference type="InterPro" id="IPR017441">
    <property type="entry name" value="Protein_kinase_ATP_BS"/>
</dbReference>
<dbReference type="FunFam" id="1.10.510.10:FF:000624">
    <property type="entry name" value="Mitogen-activated protein kinase"/>
    <property type="match status" value="1"/>
</dbReference>
<dbReference type="AlphaFoldDB" id="L2GM70"/>
<evidence type="ECO:0000313" key="12">
    <source>
        <dbReference type="EMBL" id="ELA41941.1"/>
    </source>
</evidence>
<evidence type="ECO:0000256" key="3">
    <source>
        <dbReference type="ARBA" id="ARBA00022527"/>
    </source>
</evidence>
<dbReference type="SUPFAM" id="SSF56112">
    <property type="entry name" value="Protein kinase-like (PK-like)"/>
    <property type="match status" value="1"/>
</dbReference>
<keyword evidence="3 10" id="KW-0723">Serine/threonine-protein kinase</keyword>
<evidence type="ECO:0000313" key="13">
    <source>
        <dbReference type="Proteomes" id="UP000011082"/>
    </source>
</evidence>
<dbReference type="Gene3D" id="1.10.510.10">
    <property type="entry name" value="Transferase(Phosphotransferase) domain 1"/>
    <property type="match status" value="1"/>
</dbReference>
<evidence type="ECO:0000256" key="2">
    <source>
        <dbReference type="ARBA" id="ARBA00005527"/>
    </source>
</evidence>
<dbReference type="GO" id="GO:0005524">
    <property type="term" value="F:ATP binding"/>
    <property type="evidence" value="ECO:0007669"/>
    <property type="project" value="UniProtKB-UniRule"/>
</dbReference>
<keyword evidence="6 12" id="KW-0418">Kinase</keyword>
<dbReference type="InterPro" id="IPR050591">
    <property type="entry name" value="GSK-3"/>
</dbReference>
<keyword evidence="7 9" id="KW-0067">ATP-binding</keyword>
<evidence type="ECO:0000256" key="7">
    <source>
        <dbReference type="ARBA" id="ARBA00022840"/>
    </source>
</evidence>
<evidence type="ECO:0000256" key="4">
    <source>
        <dbReference type="ARBA" id="ARBA00022679"/>
    </source>
</evidence>
<keyword evidence="8" id="KW-0539">Nucleus</keyword>
<dbReference type="RefSeq" id="XP_007604405.1">
    <property type="nucleotide sequence ID" value="XM_007604343.1"/>
</dbReference>
<name>L2GM70_VITCO</name>
<dbReference type="GO" id="GO:0004674">
    <property type="term" value="F:protein serine/threonine kinase activity"/>
    <property type="evidence" value="ECO:0007669"/>
    <property type="project" value="UniProtKB-KW"/>
</dbReference>
<accession>L2GM70</accession>
<evidence type="ECO:0000256" key="10">
    <source>
        <dbReference type="RuleBase" id="RU000304"/>
    </source>
</evidence>
<dbReference type="PANTHER" id="PTHR24057">
    <property type="entry name" value="GLYCOGEN SYNTHASE KINASE-3 ALPHA"/>
    <property type="match status" value="1"/>
</dbReference>
<dbReference type="GO" id="GO:0005737">
    <property type="term" value="C:cytoplasm"/>
    <property type="evidence" value="ECO:0007669"/>
    <property type="project" value="TreeGrafter"/>
</dbReference>
<dbReference type="PROSITE" id="PS00107">
    <property type="entry name" value="PROTEIN_KINASE_ATP"/>
    <property type="match status" value="1"/>
</dbReference>
<dbReference type="InterPro" id="IPR000719">
    <property type="entry name" value="Prot_kinase_dom"/>
</dbReference>
<dbReference type="FunCoup" id="L2GM70">
    <property type="interactions" value="87"/>
</dbReference>
<dbReference type="PROSITE" id="PS00108">
    <property type="entry name" value="PROTEIN_KINASE_ST"/>
    <property type="match status" value="1"/>
</dbReference>
<dbReference type="InParanoid" id="L2GM70"/>
<dbReference type="Pfam" id="PF00069">
    <property type="entry name" value="Pkinase"/>
    <property type="match status" value="1"/>
</dbReference>
<dbReference type="VEuPathDB" id="MicrosporidiaDB:VICG_00958"/>
<comment type="subcellular location">
    <subcellularLocation>
        <location evidence="1">Nucleus</location>
    </subcellularLocation>
</comment>
<dbReference type="OMA" id="AYIHTVH"/>
<evidence type="ECO:0000256" key="9">
    <source>
        <dbReference type="PROSITE-ProRule" id="PRU10141"/>
    </source>
</evidence>
<evidence type="ECO:0000256" key="1">
    <source>
        <dbReference type="ARBA" id="ARBA00004123"/>
    </source>
</evidence>
<dbReference type="OrthoDB" id="272141at2759"/>
<sequence>MNDNLCVSMLKLAIKEAKSTAGIQKIAQVCNRDGSTGELSYKIIEIIGRGTFGFVSKIETAAGSVYALKTVYENNKYNNRELDILLKIDHPNIIRLHSYFFSHATVEGHYLYMCFEYIHTSFQDFVIDKARDVCLVKHLYRQAVEGLNYLHLKGICHRDIKPSNLLVDQNMNLKICDFGSAKLLRRNESNNHYICTRYYRSPENLMGHARYSTKVDIWALATVFCEFRTDFPIFKGKNTIDVLEKIFEKIKVSQKLLKKYGYKRRYLEKRIEPTTNFNEYLMGHFHDKPLVDVLVSSLEIDPKRRIDTEAILQRKMLE</sequence>
<dbReference type="PROSITE" id="PS50011">
    <property type="entry name" value="PROTEIN_KINASE_DOM"/>
    <property type="match status" value="1"/>
</dbReference>
<dbReference type="Gene3D" id="3.30.200.20">
    <property type="entry name" value="Phosphorylase Kinase, domain 1"/>
    <property type="match status" value="1"/>
</dbReference>
<dbReference type="GO" id="GO:0030154">
    <property type="term" value="P:cell differentiation"/>
    <property type="evidence" value="ECO:0007669"/>
    <property type="project" value="TreeGrafter"/>
</dbReference>
<proteinExistence type="inferred from homology"/>
<keyword evidence="4" id="KW-0808">Transferase</keyword>
<evidence type="ECO:0000256" key="8">
    <source>
        <dbReference type="ARBA" id="ARBA00023242"/>
    </source>
</evidence>
<comment type="similarity">
    <text evidence="2">Belongs to the protein kinase superfamily. CMGC Ser/Thr protein kinase family. GSK-3 subfamily.</text>
</comment>
<dbReference type="SMART" id="SM00220">
    <property type="entry name" value="S_TKc"/>
    <property type="match status" value="1"/>
</dbReference>
<dbReference type="GO" id="GO:0007165">
    <property type="term" value="P:signal transduction"/>
    <property type="evidence" value="ECO:0007669"/>
    <property type="project" value="TreeGrafter"/>
</dbReference>